<comment type="caution">
    <text evidence="2">The sequence shown here is derived from an EMBL/GenBank/DDBJ whole genome shotgun (WGS) entry which is preliminary data.</text>
</comment>
<dbReference type="Gene3D" id="2.120.10.70">
    <property type="entry name" value="Fucose-specific lectin"/>
    <property type="match status" value="1"/>
</dbReference>
<dbReference type="Pfam" id="PF25608">
    <property type="entry name" value="NAL1_N"/>
    <property type="match status" value="1"/>
</dbReference>
<dbReference type="Proteomes" id="UP000642748">
    <property type="component" value="Unassembled WGS sequence"/>
</dbReference>
<evidence type="ECO:0000313" key="3">
    <source>
        <dbReference type="Proteomes" id="UP000642748"/>
    </source>
</evidence>
<dbReference type="SUPFAM" id="SSF89372">
    <property type="entry name" value="Fucose-specific lectin"/>
    <property type="match status" value="1"/>
</dbReference>
<keyword evidence="3" id="KW-1185">Reference proteome</keyword>
<dbReference type="EMBL" id="BONZ01000050">
    <property type="protein sequence ID" value="GIH17116.1"/>
    <property type="molecule type" value="Genomic_DNA"/>
</dbReference>
<evidence type="ECO:0000259" key="1">
    <source>
        <dbReference type="Pfam" id="PF25608"/>
    </source>
</evidence>
<dbReference type="RefSeq" id="WP_203920688.1">
    <property type="nucleotide sequence ID" value="NZ_BONZ01000050.1"/>
</dbReference>
<dbReference type="InterPro" id="IPR057905">
    <property type="entry name" value="Nal1_N"/>
</dbReference>
<sequence length="811" mass="84563">MKLDPDTAASLHRAKQALFRAHLNDPTFTGCAVGLRWRNGVQTDEPAVIAMVNKKLTERQVSPRRALPRTLDTEGRAVGVDVVEVARPYAVPRPYAAPRSDASPDAIGWPILGKQPAPIQGCDISMVDGAAPGALGCLVRDNEAGDICVLSSNYVMANLNQGPASTLIIQPSAVVGGTSGDGIARLRRWIPLVPNGSGAGYADAAIARLDNQSSYSRQVVNNLMPPITAGHPAVGMVAAWDDEFRNCFLSRMDRVVAGLDISLLPADGSSAAACVAAPELLMHIEKVGPATGYTSSVVDAVGAIVKVDYGNGTVYVLQDLIWTQAFHWDGDSGAVACVGGNGREYVPTRNESGCVVLDSIGKYYNLPLTGDNALTSQARDQFLSQSQVGNLIIGVIYNNSHLVAERLGGYKGTGQEQGYAKTYYNKYHDLFAAVLGDPGSGQVVTQENLSDAGFILSGLFGGPGTTRPMLIGDEAAAAEWVYQNVLLPTQGMDYYRVLDYMNDPDVYQSVYNKLASLTSIELVGPIYGDTPPLWADASHVDTNTSIALTSSVGLGNESSLIFTTVPGAGIWSRTCTGGVWSSSATKIDTTATVPAIASVLDADGVVHLFIASASGVWERTLGSTGTWSASTRVDTNTSVVSLAAALDAGGVTHLFTGVSGSGVWDRTYSGAWAATATKIDATTTVAGLAAARDGSGTLRLFVTATQSGVSTRAYAAGTWSASSSLDANTAIAAVAAATTGDGRTHLVTLVPTIGVYDRQLRAGTWDVTPVLVDGATGIAGISASSATDGGLHLQTRVTTSGVWDRRYTPGT</sequence>
<evidence type="ECO:0000313" key="2">
    <source>
        <dbReference type="EMBL" id="GIH17116.1"/>
    </source>
</evidence>
<name>A0A8J3QV87_9ACTN</name>
<protein>
    <recommendedName>
        <fullName evidence="1">Nal1 N-terminal domain-containing protein</fullName>
    </recommendedName>
</protein>
<dbReference type="AlphaFoldDB" id="A0A8J3QV87"/>
<accession>A0A8J3QV87</accession>
<gene>
    <name evidence="2" type="ORF">Raf01_52880</name>
</gene>
<proteinExistence type="predicted"/>
<organism evidence="2 3">
    <name type="scientific">Rugosimonospora africana</name>
    <dbReference type="NCBI Taxonomy" id="556532"/>
    <lineage>
        <taxon>Bacteria</taxon>
        <taxon>Bacillati</taxon>
        <taxon>Actinomycetota</taxon>
        <taxon>Actinomycetes</taxon>
        <taxon>Micromonosporales</taxon>
        <taxon>Micromonosporaceae</taxon>
        <taxon>Rugosimonospora</taxon>
    </lineage>
</organism>
<reference evidence="2" key="1">
    <citation type="submission" date="2021-01" db="EMBL/GenBank/DDBJ databases">
        <title>Whole genome shotgun sequence of Rugosimonospora africana NBRC 104875.</title>
        <authorList>
            <person name="Komaki H."/>
            <person name="Tamura T."/>
        </authorList>
    </citation>
    <scope>NUCLEOTIDE SEQUENCE</scope>
    <source>
        <strain evidence="2">NBRC 104875</strain>
    </source>
</reference>
<feature type="domain" description="Nal1 N-terminal" evidence="1">
    <location>
        <begin position="29"/>
        <end position="76"/>
    </location>
</feature>